<reference evidence="1 2" key="1">
    <citation type="submission" date="2024-01" db="EMBL/GenBank/DDBJ databases">
        <title>The genomes of 5 underutilized Papilionoideae crops provide insights into root nodulation and disease resistanc.</title>
        <authorList>
            <person name="Jiang F."/>
        </authorList>
    </citation>
    <scope>NUCLEOTIDE SEQUENCE [LARGE SCALE GENOMIC DNA]</scope>
    <source>
        <strain evidence="1">JINMINGXINNONG_FW02</strain>
        <tissue evidence="1">Leaves</tissue>
    </source>
</reference>
<evidence type="ECO:0000313" key="2">
    <source>
        <dbReference type="Proteomes" id="UP001374584"/>
    </source>
</evidence>
<dbReference type="AlphaFoldDB" id="A0AAN9P099"/>
<protein>
    <submittedName>
        <fullName evidence="1">Uncharacterized protein</fullName>
    </submittedName>
</protein>
<evidence type="ECO:0000313" key="1">
    <source>
        <dbReference type="EMBL" id="KAK7382321.1"/>
    </source>
</evidence>
<name>A0AAN9P099_PHACN</name>
<dbReference type="EMBL" id="JAYMYR010000001">
    <property type="protein sequence ID" value="KAK7382321.1"/>
    <property type="molecule type" value="Genomic_DNA"/>
</dbReference>
<sequence length="105" mass="11378">MLRVVCIWIYLWIDDNSIVKFIGEIFIAGKASEHGGKLDNEVRVGANEYNDNCKDDTELYVGKPPPHRLARTATAAASPEPLPDLARATARTAAGDIARDIAAAN</sequence>
<comment type="caution">
    <text evidence="1">The sequence shown here is derived from an EMBL/GenBank/DDBJ whole genome shotgun (WGS) entry which is preliminary data.</text>
</comment>
<dbReference type="Proteomes" id="UP001374584">
    <property type="component" value="Unassembled WGS sequence"/>
</dbReference>
<proteinExistence type="predicted"/>
<accession>A0AAN9P099</accession>
<keyword evidence="2" id="KW-1185">Reference proteome</keyword>
<gene>
    <name evidence="1" type="ORF">VNO80_01172</name>
</gene>
<organism evidence="1 2">
    <name type="scientific">Phaseolus coccineus</name>
    <name type="common">Scarlet runner bean</name>
    <name type="synonym">Phaseolus multiflorus</name>
    <dbReference type="NCBI Taxonomy" id="3886"/>
    <lineage>
        <taxon>Eukaryota</taxon>
        <taxon>Viridiplantae</taxon>
        <taxon>Streptophyta</taxon>
        <taxon>Embryophyta</taxon>
        <taxon>Tracheophyta</taxon>
        <taxon>Spermatophyta</taxon>
        <taxon>Magnoliopsida</taxon>
        <taxon>eudicotyledons</taxon>
        <taxon>Gunneridae</taxon>
        <taxon>Pentapetalae</taxon>
        <taxon>rosids</taxon>
        <taxon>fabids</taxon>
        <taxon>Fabales</taxon>
        <taxon>Fabaceae</taxon>
        <taxon>Papilionoideae</taxon>
        <taxon>50 kb inversion clade</taxon>
        <taxon>NPAAA clade</taxon>
        <taxon>indigoferoid/millettioid clade</taxon>
        <taxon>Phaseoleae</taxon>
        <taxon>Phaseolus</taxon>
    </lineage>
</organism>